<keyword evidence="9" id="KW-0963">Cytoplasm</keyword>
<dbReference type="GO" id="GO:0042603">
    <property type="term" value="C:capsule"/>
    <property type="evidence" value="ECO:0007669"/>
    <property type="project" value="UniProtKB-SubCell"/>
</dbReference>
<dbReference type="SUPFAM" id="SSF52029">
    <property type="entry name" value="GroEL apical domain-like"/>
    <property type="match status" value="1"/>
</dbReference>
<comment type="subcellular location">
    <subcellularLocation>
        <location evidence="2">Cell surface</location>
    </subcellularLocation>
    <subcellularLocation>
        <location evidence="9">Cytoplasm</location>
    </subcellularLocation>
    <subcellularLocation>
        <location evidence="8">Secreted</location>
        <location evidence="8">Capsule</location>
    </subcellularLocation>
    <subcellularLocation>
        <location evidence="1">Secreted</location>
        <location evidence="1">Cell wall</location>
    </subcellularLocation>
</comment>
<dbReference type="EMBL" id="BOON01000034">
    <property type="protein sequence ID" value="GII24200.1"/>
    <property type="molecule type" value="Genomic_DNA"/>
</dbReference>
<dbReference type="Pfam" id="PF00118">
    <property type="entry name" value="Cpn60_TCP1"/>
    <property type="match status" value="1"/>
</dbReference>
<evidence type="ECO:0000256" key="1">
    <source>
        <dbReference type="ARBA" id="ARBA00004191"/>
    </source>
</evidence>
<evidence type="ECO:0000256" key="11">
    <source>
        <dbReference type="RuleBase" id="RU000419"/>
    </source>
</evidence>
<dbReference type="NCBIfam" id="TIGR02348">
    <property type="entry name" value="GroEL"/>
    <property type="match status" value="1"/>
</dbReference>
<dbReference type="FunFam" id="3.50.7.10:FF:000001">
    <property type="entry name" value="60 kDa chaperonin"/>
    <property type="match status" value="1"/>
</dbReference>
<evidence type="ECO:0000256" key="7">
    <source>
        <dbReference type="ARBA" id="ARBA00023235"/>
    </source>
</evidence>
<dbReference type="SUPFAM" id="SSF54849">
    <property type="entry name" value="GroEL-intermediate domain like"/>
    <property type="match status" value="1"/>
</dbReference>
<dbReference type="NCBIfam" id="NF000592">
    <property type="entry name" value="PRK00013.1"/>
    <property type="match status" value="1"/>
</dbReference>
<comment type="caution">
    <text evidence="9">Lacks conserved residue(s) required for the propagation of feature annotation.</text>
</comment>
<dbReference type="InterPro" id="IPR027409">
    <property type="entry name" value="GroEL-like_apical_dom_sf"/>
</dbReference>
<dbReference type="GO" id="GO:0016853">
    <property type="term" value="F:isomerase activity"/>
    <property type="evidence" value="ECO:0007669"/>
    <property type="project" value="UniProtKB-KW"/>
</dbReference>
<dbReference type="GO" id="GO:0005737">
    <property type="term" value="C:cytoplasm"/>
    <property type="evidence" value="ECO:0007669"/>
    <property type="project" value="UniProtKB-SubCell"/>
</dbReference>
<reference evidence="12" key="1">
    <citation type="submission" date="2021-01" db="EMBL/GenBank/DDBJ databases">
        <title>Whole genome shotgun sequence of Planosporangium mesophilum NBRC 109066.</title>
        <authorList>
            <person name="Komaki H."/>
            <person name="Tamura T."/>
        </authorList>
    </citation>
    <scope>NUCLEOTIDE SEQUENCE</scope>
    <source>
        <strain evidence="12">NBRC 109066</strain>
    </source>
</reference>
<dbReference type="GO" id="GO:0005524">
    <property type="term" value="F:ATP binding"/>
    <property type="evidence" value="ECO:0007669"/>
    <property type="project" value="UniProtKB-UniRule"/>
</dbReference>
<keyword evidence="6 9" id="KW-0143">Chaperone</keyword>
<protein>
    <recommendedName>
        <fullName evidence="9">Chaperonin GroEL</fullName>
        <ecNumber evidence="9">5.6.1.7</ecNumber>
    </recommendedName>
    <alternativeName>
        <fullName evidence="9">60 kDa chaperonin</fullName>
    </alternativeName>
    <alternativeName>
        <fullName evidence="9">Chaperonin-60</fullName>
        <shortName evidence="9">Cpn60</shortName>
    </alternativeName>
</protein>
<evidence type="ECO:0000256" key="3">
    <source>
        <dbReference type="ARBA" id="ARBA00006607"/>
    </source>
</evidence>
<dbReference type="GO" id="GO:0009986">
    <property type="term" value="C:cell surface"/>
    <property type="evidence" value="ECO:0007669"/>
    <property type="project" value="UniProtKB-SubCell"/>
</dbReference>
<feature type="binding site" evidence="9">
    <location>
        <begin position="86"/>
        <end position="90"/>
    </location>
    <ligand>
        <name>ATP</name>
        <dbReference type="ChEBI" id="CHEBI:30616"/>
    </ligand>
</feature>
<feature type="binding site" evidence="9">
    <location>
        <begin position="29"/>
        <end position="32"/>
    </location>
    <ligand>
        <name>ATP</name>
        <dbReference type="ChEBI" id="CHEBI:30616"/>
    </ligand>
</feature>
<dbReference type="CDD" id="cd03344">
    <property type="entry name" value="GroEL"/>
    <property type="match status" value="1"/>
</dbReference>
<comment type="similarity">
    <text evidence="3 9 10">Belongs to the chaperonin (HSP60) family.</text>
</comment>
<dbReference type="GO" id="GO:0140662">
    <property type="term" value="F:ATP-dependent protein folding chaperone"/>
    <property type="evidence" value="ECO:0007669"/>
    <property type="project" value="InterPro"/>
</dbReference>
<keyword evidence="5 9" id="KW-0067">ATP-binding</keyword>
<comment type="caution">
    <text evidence="12">The sequence shown here is derived from an EMBL/GenBank/DDBJ whole genome shotgun (WGS) entry which is preliminary data.</text>
</comment>
<keyword evidence="7 9" id="KW-0413">Isomerase</keyword>
<comment type="subunit">
    <text evidence="9 11">Forms a cylinder of 14 subunits composed of two heptameric rings stacked back-to-back. Interacts with the co-chaperonin GroES.</text>
</comment>
<evidence type="ECO:0000256" key="5">
    <source>
        <dbReference type="ARBA" id="ARBA00022840"/>
    </source>
</evidence>
<dbReference type="PRINTS" id="PR00298">
    <property type="entry name" value="CHAPERONIN60"/>
</dbReference>
<dbReference type="GO" id="GO:0042026">
    <property type="term" value="P:protein refolding"/>
    <property type="evidence" value="ECO:0007669"/>
    <property type="project" value="UniProtKB-UniRule"/>
</dbReference>
<dbReference type="PROSITE" id="PS00296">
    <property type="entry name" value="CHAPERONINS_CPN60"/>
    <property type="match status" value="1"/>
</dbReference>
<sequence length="544" mass="56978">MAKILSFADDARHQLEHGVNALADTVKVTLGPRGRNVVLEQKFGTPTITNDGVTIAKEVELANPYQNLGAQLVKEVASKTNDVAGDGTTTATVLAQAMVREGLRAVAAGINPIALKRGIDAAAGAVGEALRGKAAEVASRDEIAQVATISAQDPTIGDLIAEAMEKVGRTGVITVEEGSTLATELEVTEGMQFDKGYISPYFQTDPEAGEAVLEDPYILITTQKISAIEELLPLLEKVLQTSKPLLIIAEDVEGQALSTLVVNSIRKTLKVVAVKAPAFGDRRKAMLQDIAILTGGELVAPELGYKLDSIGVEQLGQARRVVVTNNNTTIVDGAGSAADIQARVEQLRKEIEASDSDWDREKLNERLAKLAGGVAVIKVGAATEVELKERKHRIEDAISATRAAVEEGIVPGGGAALVQVTGVLDGNLDRTGDEAAGVQIVRRALAEPLRWIAQNAGVDGYVVVERVRAADWGHGFDAAKGEYVDLVKAGIVDPVKVTRSAVANAASIAGLLLTTESLVVEKPAAPEPAAAGGHGHGHQHGPGF</sequence>
<dbReference type="RefSeq" id="WP_168116237.1">
    <property type="nucleotide sequence ID" value="NZ_BOON01000034.1"/>
</dbReference>
<feature type="binding site" evidence="9">
    <location>
        <position position="413"/>
    </location>
    <ligand>
        <name>ATP</name>
        <dbReference type="ChEBI" id="CHEBI:30616"/>
    </ligand>
</feature>
<dbReference type="AlphaFoldDB" id="A0A8J3X193"/>
<gene>
    <name evidence="12" type="primary">groL1</name>
    <name evidence="9" type="synonym">groEL</name>
    <name evidence="9" type="synonym">groL</name>
    <name evidence="12" type="ORF">Pme01_37970</name>
</gene>
<evidence type="ECO:0000256" key="9">
    <source>
        <dbReference type="HAMAP-Rule" id="MF_00600"/>
    </source>
</evidence>
<evidence type="ECO:0000313" key="13">
    <source>
        <dbReference type="Proteomes" id="UP000599074"/>
    </source>
</evidence>
<accession>A0A8J3X193</accession>
<dbReference type="InterPro" id="IPR018370">
    <property type="entry name" value="Chaperonin_Cpn60_CS"/>
</dbReference>
<comment type="function">
    <text evidence="9 11">Together with its co-chaperonin GroES, plays an essential role in assisting protein folding. The GroEL-GroES system forms a nano-cage that allows encapsulation of the non-native substrate proteins and provides a physical environment optimized to promote and accelerate protein folding.</text>
</comment>
<dbReference type="NCBIfam" id="NF009487">
    <property type="entry name" value="PRK12849.1"/>
    <property type="match status" value="1"/>
</dbReference>
<dbReference type="InterPro" id="IPR027413">
    <property type="entry name" value="GROEL-like_equatorial_sf"/>
</dbReference>
<dbReference type="EC" id="5.6.1.7" evidence="9"/>
<organism evidence="12 13">
    <name type="scientific">Planosporangium mesophilum</name>
    <dbReference type="NCBI Taxonomy" id="689768"/>
    <lineage>
        <taxon>Bacteria</taxon>
        <taxon>Bacillati</taxon>
        <taxon>Actinomycetota</taxon>
        <taxon>Actinomycetes</taxon>
        <taxon>Micromonosporales</taxon>
        <taxon>Micromonosporaceae</taxon>
        <taxon>Planosporangium</taxon>
    </lineage>
</organism>
<evidence type="ECO:0000256" key="6">
    <source>
        <dbReference type="ARBA" id="ARBA00023186"/>
    </source>
</evidence>
<dbReference type="InterPro" id="IPR001844">
    <property type="entry name" value="Cpn60/GroEL"/>
</dbReference>
<keyword evidence="4 9" id="KW-0547">Nucleotide-binding</keyword>
<dbReference type="GO" id="GO:0051082">
    <property type="term" value="F:unfolded protein binding"/>
    <property type="evidence" value="ECO:0007669"/>
    <property type="project" value="UniProtKB-UniRule"/>
</dbReference>
<dbReference type="SUPFAM" id="SSF48592">
    <property type="entry name" value="GroEL equatorial domain-like"/>
    <property type="match status" value="1"/>
</dbReference>
<dbReference type="NCBIfam" id="NF009489">
    <property type="entry name" value="PRK12851.1"/>
    <property type="match status" value="1"/>
</dbReference>
<dbReference type="Gene3D" id="1.10.560.10">
    <property type="entry name" value="GroEL-like equatorial domain"/>
    <property type="match status" value="1"/>
</dbReference>
<dbReference type="InterPro" id="IPR002423">
    <property type="entry name" value="Cpn60/GroEL/TCP-1"/>
</dbReference>
<evidence type="ECO:0000256" key="8">
    <source>
        <dbReference type="ARBA" id="ARBA00025702"/>
    </source>
</evidence>
<evidence type="ECO:0000256" key="4">
    <source>
        <dbReference type="ARBA" id="ARBA00022741"/>
    </source>
</evidence>
<evidence type="ECO:0000256" key="10">
    <source>
        <dbReference type="RuleBase" id="RU000418"/>
    </source>
</evidence>
<dbReference type="Gene3D" id="3.50.7.10">
    <property type="entry name" value="GroEL"/>
    <property type="match status" value="1"/>
</dbReference>
<dbReference type="PANTHER" id="PTHR45633">
    <property type="entry name" value="60 KDA HEAT SHOCK PROTEIN, MITOCHONDRIAL"/>
    <property type="match status" value="1"/>
</dbReference>
<dbReference type="Proteomes" id="UP000599074">
    <property type="component" value="Unassembled WGS sequence"/>
</dbReference>
<keyword evidence="13" id="KW-1185">Reference proteome</keyword>
<dbReference type="Gene3D" id="3.30.260.10">
    <property type="entry name" value="TCP-1-like chaperonin intermediate domain"/>
    <property type="match status" value="1"/>
</dbReference>
<name>A0A8J3X193_9ACTN</name>
<evidence type="ECO:0000313" key="12">
    <source>
        <dbReference type="EMBL" id="GII24200.1"/>
    </source>
</evidence>
<evidence type="ECO:0000256" key="2">
    <source>
        <dbReference type="ARBA" id="ARBA00004241"/>
    </source>
</evidence>
<dbReference type="HAMAP" id="MF_00600">
    <property type="entry name" value="CH60"/>
    <property type="match status" value="1"/>
</dbReference>
<dbReference type="InterPro" id="IPR027410">
    <property type="entry name" value="TCP-1-like_intermed_sf"/>
</dbReference>
<dbReference type="NCBIfam" id="NF009488">
    <property type="entry name" value="PRK12850.1"/>
    <property type="match status" value="1"/>
</dbReference>
<dbReference type="GO" id="GO:0009408">
    <property type="term" value="P:response to heat"/>
    <property type="evidence" value="ECO:0007669"/>
    <property type="project" value="UniProtKB-ARBA"/>
</dbReference>
<feature type="binding site" evidence="9">
    <location>
        <position position="493"/>
    </location>
    <ligand>
        <name>ATP</name>
        <dbReference type="ChEBI" id="CHEBI:30616"/>
    </ligand>
</feature>
<proteinExistence type="inferred from homology"/>
<feature type="binding site" evidence="9">
    <location>
        <begin position="477"/>
        <end position="479"/>
    </location>
    <ligand>
        <name>ATP</name>
        <dbReference type="ChEBI" id="CHEBI:30616"/>
    </ligand>
</feature>